<dbReference type="OrthoDB" id="430315at2759"/>
<keyword evidence="2" id="KW-1185">Reference proteome</keyword>
<dbReference type="AlphaFoldDB" id="A0A7J0F0R9"/>
<proteinExistence type="predicted"/>
<name>A0A7J0F0R9_9ERIC</name>
<evidence type="ECO:0000313" key="1">
    <source>
        <dbReference type="EMBL" id="GFY92260.1"/>
    </source>
</evidence>
<dbReference type="SUPFAM" id="SSF49870">
    <property type="entry name" value="Osmotin, thaumatin-like protein"/>
    <property type="match status" value="1"/>
</dbReference>
<dbReference type="Gene3D" id="2.60.110.10">
    <property type="entry name" value="Thaumatin"/>
    <property type="match status" value="1"/>
</dbReference>
<dbReference type="Proteomes" id="UP000585474">
    <property type="component" value="Unassembled WGS sequence"/>
</dbReference>
<comment type="caution">
    <text evidence="1">The sequence shown here is derived from an EMBL/GenBank/DDBJ whole genome shotgun (WGS) entry which is preliminary data.</text>
</comment>
<sequence length="106" mass="11177">MGDCGSVTECASGSGEPPAILAEFLLDFPIDFYNMSLVGGFNIPVSIVHSGGAGDSRSIAALVLIIIPTLASLEITQEYSRILAQKLIATPTTLRRAFLPAQELII</sequence>
<dbReference type="InterPro" id="IPR001938">
    <property type="entry name" value="Thaumatin"/>
</dbReference>
<accession>A0A7J0F0R9</accession>
<dbReference type="PANTHER" id="PTHR31048">
    <property type="entry name" value="OS03G0233200 PROTEIN"/>
    <property type="match status" value="1"/>
</dbReference>
<protein>
    <submittedName>
        <fullName evidence="1">Pathogenesis-related thaumatin superfamily protein</fullName>
    </submittedName>
</protein>
<reference evidence="1 2" key="1">
    <citation type="submission" date="2019-07" db="EMBL/GenBank/DDBJ databases">
        <title>De Novo Assembly of kiwifruit Actinidia rufa.</title>
        <authorList>
            <person name="Sugita-Konishi S."/>
            <person name="Sato K."/>
            <person name="Mori E."/>
            <person name="Abe Y."/>
            <person name="Kisaki G."/>
            <person name="Hamano K."/>
            <person name="Suezawa K."/>
            <person name="Otani M."/>
            <person name="Fukuda T."/>
            <person name="Manabe T."/>
            <person name="Gomi K."/>
            <person name="Tabuchi M."/>
            <person name="Akimitsu K."/>
            <person name="Kataoka I."/>
        </authorList>
    </citation>
    <scope>NUCLEOTIDE SEQUENCE [LARGE SCALE GENOMIC DNA]</scope>
    <source>
        <strain evidence="2">cv. Fuchu</strain>
    </source>
</reference>
<evidence type="ECO:0000313" key="2">
    <source>
        <dbReference type="Proteomes" id="UP000585474"/>
    </source>
</evidence>
<organism evidence="1 2">
    <name type="scientific">Actinidia rufa</name>
    <dbReference type="NCBI Taxonomy" id="165716"/>
    <lineage>
        <taxon>Eukaryota</taxon>
        <taxon>Viridiplantae</taxon>
        <taxon>Streptophyta</taxon>
        <taxon>Embryophyta</taxon>
        <taxon>Tracheophyta</taxon>
        <taxon>Spermatophyta</taxon>
        <taxon>Magnoliopsida</taxon>
        <taxon>eudicotyledons</taxon>
        <taxon>Gunneridae</taxon>
        <taxon>Pentapetalae</taxon>
        <taxon>asterids</taxon>
        <taxon>Ericales</taxon>
        <taxon>Actinidiaceae</taxon>
        <taxon>Actinidia</taxon>
    </lineage>
</organism>
<dbReference type="Pfam" id="PF00314">
    <property type="entry name" value="Thaumatin"/>
    <property type="match status" value="1"/>
</dbReference>
<dbReference type="PROSITE" id="PS51367">
    <property type="entry name" value="THAUMATIN_2"/>
    <property type="match status" value="1"/>
</dbReference>
<dbReference type="EMBL" id="BJWL01000008">
    <property type="protein sequence ID" value="GFY92260.1"/>
    <property type="molecule type" value="Genomic_DNA"/>
</dbReference>
<dbReference type="InterPro" id="IPR037176">
    <property type="entry name" value="Osmotin/thaumatin-like_sf"/>
</dbReference>
<gene>
    <name evidence="1" type="ORF">Acr_08g0006560</name>
</gene>